<feature type="compositionally biased region" description="Polar residues" evidence="1">
    <location>
        <begin position="51"/>
        <end position="62"/>
    </location>
</feature>
<feature type="region of interest" description="Disordered" evidence="1">
    <location>
        <begin position="1"/>
        <end position="167"/>
    </location>
</feature>
<evidence type="ECO:0000313" key="2">
    <source>
        <dbReference type="EMBL" id="KAJ1108178.1"/>
    </source>
</evidence>
<evidence type="ECO:0000256" key="1">
    <source>
        <dbReference type="SAM" id="MobiDB-lite"/>
    </source>
</evidence>
<protein>
    <submittedName>
        <fullName evidence="2">Uncharacterized protein</fullName>
    </submittedName>
</protein>
<dbReference type="AlphaFoldDB" id="A0AAV7N4S0"/>
<comment type="caution">
    <text evidence="2">The sequence shown here is derived from an EMBL/GenBank/DDBJ whole genome shotgun (WGS) entry which is preliminary data.</text>
</comment>
<gene>
    <name evidence="2" type="ORF">NDU88_005560</name>
</gene>
<organism evidence="2 3">
    <name type="scientific">Pleurodeles waltl</name>
    <name type="common">Iberian ribbed newt</name>
    <dbReference type="NCBI Taxonomy" id="8319"/>
    <lineage>
        <taxon>Eukaryota</taxon>
        <taxon>Metazoa</taxon>
        <taxon>Chordata</taxon>
        <taxon>Craniata</taxon>
        <taxon>Vertebrata</taxon>
        <taxon>Euteleostomi</taxon>
        <taxon>Amphibia</taxon>
        <taxon>Batrachia</taxon>
        <taxon>Caudata</taxon>
        <taxon>Salamandroidea</taxon>
        <taxon>Salamandridae</taxon>
        <taxon>Pleurodelinae</taxon>
        <taxon>Pleurodeles</taxon>
    </lineage>
</organism>
<feature type="compositionally biased region" description="Basic and acidic residues" evidence="1">
    <location>
        <begin position="115"/>
        <end position="137"/>
    </location>
</feature>
<dbReference type="Proteomes" id="UP001066276">
    <property type="component" value="Chromosome 9"/>
</dbReference>
<feature type="compositionally biased region" description="Low complexity" evidence="1">
    <location>
        <begin position="97"/>
        <end position="112"/>
    </location>
</feature>
<feature type="compositionally biased region" description="Low complexity" evidence="1">
    <location>
        <begin position="1"/>
        <end position="11"/>
    </location>
</feature>
<accession>A0AAV7N4S0</accession>
<sequence>MAPPASAAAPPFQAGHGGTPLGLPSHHQGGEAQQPRRVPPGSRAPQINHVVPSQAQSGSTASRGPAARQDLRGPPQPAPLLTSRRWGRRESLSQPHSSLAAARRLQARRSTSGPAERRQGSRHFTDSPGSKHLDSRTGRGPIRSQMPLVRGSAYSTPESGEIKNLSP</sequence>
<dbReference type="EMBL" id="JANPWB010000013">
    <property type="protein sequence ID" value="KAJ1108178.1"/>
    <property type="molecule type" value="Genomic_DNA"/>
</dbReference>
<evidence type="ECO:0000313" key="3">
    <source>
        <dbReference type="Proteomes" id="UP001066276"/>
    </source>
</evidence>
<keyword evidence="3" id="KW-1185">Reference proteome</keyword>
<reference evidence="2" key="1">
    <citation type="journal article" date="2022" name="bioRxiv">
        <title>Sequencing and chromosome-scale assembly of the giantPleurodeles waltlgenome.</title>
        <authorList>
            <person name="Brown T."/>
            <person name="Elewa A."/>
            <person name="Iarovenko S."/>
            <person name="Subramanian E."/>
            <person name="Araus A.J."/>
            <person name="Petzold A."/>
            <person name="Susuki M."/>
            <person name="Suzuki K.-i.T."/>
            <person name="Hayashi T."/>
            <person name="Toyoda A."/>
            <person name="Oliveira C."/>
            <person name="Osipova E."/>
            <person name="Leigh N.D."/>
            <person name="Simon A."/>
            <person name="Yun M.H."/>
        </authorList>
    </citation>
    <scope>NUCLEOTIDE SEQUENCE</scope>
    <source>
        <strain evidence="2">20211129_DDA</strain>
        <tissue evidence="2">Liver</tissue>
    </source>
</reference>
<name>A0AAV7N4S0_PLEWA</name>
<proteinExistence type="predicted"/>